<accession>A0ACB9UX49</accession>
<protein>
    <submittedName>
        <fullName evidence="1">Uncharacterized protein</fullName>
    </submittedName>
</protein>
<reference evidence="1" key="1">
    <citation type="submission" date="2022-03" db="EMBL/GenBank/DDBJ databases">
        <title>Genomic analyses of argali, domestic sheep and their hybrids provide insights into chromosomal evolution, heterosis and genetic basis of agronomic traits.</title>
        <authorList>
            <person name="Li M."/>
        </authorList>
    </citation>
    <scope>NUCLEOTIDE SEQUENCE</scope>
    <source>
        <strain evidence="1">F1 hybrid</strain>
    </source>
</reference>
<gene>
    <name evidence="1" type="ORF">MJG53_009459</name>
</gene>
<keyword evidence="2" id="KW-1185">Reference proteome</keyword>
<evidence type="ECO:0000313" key="2">
    <source>
        <dbReference type="Proteomes" id="UP001057279"/>
    </source>
</evidence>
<proteinExistence type="predicted"/>
<sequence>MLVPPSGIEPSTPALEGKVLATGPSGKSLEIHDEEQKPRGQCDAGEDEGTLGPGNFKRSLKAIKPDAISFGNVLGNTLLEIVSWFDGNQRSSGSRVHYSGESGPVQTKSPGYQNAPPETPKWMQRRAPPNSKETRERTCFTTLRFGLSGLVIRKASKLLKEMIRIFYAGEISGIGGDPEDLVTQRTESTYYPQHRQKPVIERDICVYAAKRKKYCNANFESNFKIVYEENV</sequence>
<dbReference type="Proteomes" id="UP001057279">
    <property type="component" value="Linkage Group LG09"/>
</dbReference>
<comment type="caution">
    <text evidence="1">The sequence shown here is derived from an EMBL/GenBank/DDBJ whole genome shotgun (WGS) entry which is preliminary data.</text>
</comment>
<organism evidence="1 2">
    <name type="scientific">Ovis ammon polii x Ovis aries</name>
    <dbReference type="NCBI Taxonomy" id="2918886"/>
    <lineage>
        <taxon>Eukaryota</taxon>
        <taxon>Metazoa</taxon>
        <taxon>Chordata</taxon>
        <taxon>Craniata</taxon>
        <taxon>Vertebrata</taxon>
        <taxon>Euteleostomi</taxon>
        <taxon>Mammalia</taxon>
        <taxon>Eutheria</taxon>
        <taxon>Laurasiatheria</taxon>
        <taxon>Artiodactyla</taxon>
        <taxon>Ruminantia</taxon>
        <taxon>Pecora</taxon>
        <taxon>Bovidae</taxon>
        <taxon>Caprinae</taxon>
        <taxon>Ovis</taxon>
    </lineage>
</organism>
<dbReference type="EMBL" id="CM043034">
    <property type="protein sequence ID" value="KAI4581934.1"/>
    <property type="molecule type" value="Genomic_DNA"/>
</dbReference>
<evidence type="ECO:0000313" key="1">
    <source>
        <dbReference type="EMBL" id="KAI4581934.1"/>
    </source>
</evidence>
<name>A0ACB9UX49_9CETA</name>